<dbReference type="Gene3D" id="3.30.160.140">
    <property type="entry name" value="Shew3726-like"/>
    <property type="match status" value="1"/>
</dbReference>
<dbReference type="SUPFAM" id="SSF160272">
    <property type="entry name" value="Shew3726-like"/>
    <property type="match status" value="1"/>
</dbReference>
<keyword evidence="2" id="KW-1185">Reference proteome</keyword>
<name>A0ABT3ZN71_9BURK</name>
<accession>A0ABT3ZN71</accession>
<reference evidence="1" key="1">
    <citation type="submission" date="2022-11" db="EMBL/GenBank/DDBJ databases">
        <title>Robbsia betulipollinis sp. nov., isolated from pollen of birch (Betula pendula).</title>
        <authorList>
            <person name="Shi H."/>
            <person name="Ambika Manirajan B."/>
            <person name="Ratering S."/>
            <person name="Geissler-Plaum R."/>
            <person name="Schnell S."/>
        </authorList>
    </citation>
    <scope>NUCLEOTIDE SEQUENCE</scope>
    <source>
        <strain evidence="1">Bb-Pol-6</strain>
    </source>
</reference>
<sequence length="121" mass="12996">MNRHTTASSAASSVANSAVSFENVPARYRADNLTVVFPARVGEHDVECAISVEALEDHFSVASTDEAGWLAAFARSRAAIEDRARHHLLLDAGRPVLLKSGHFHPQAPSVDVPASRMPPEV</sequence>
<evidence type="ECO:0000313" key="2">
    <source>
        <dbReference type="Proteomes" id="UP001082899"/>
    </source>
</evidence>
<dbReference type="InterPro" id="IPR036692">
    <property type="entry name" value="Shew3726-like_sf"/>
</dbReference>
<dbReference type="EMBL" id="JAPMXC010000002">
    <property type="protein sequence ID" value="MCY0387998.1"/>
    <property type="molecule type" value="Genomic_DNA"/>
</dbReference>
<proteinExistence type="predicted"/>
<protein>
    <submittedName>
        <fullName evidence="1">DUF1488 domain-containing protein</fullName>
    </submittedName>
</protein>
<dbReference type="Proteomes" id="UP001082899">
    <property type="component" value="Unassembled WGS sequence"/>
</dbReference>
<dbReference type="Pfam" id="PF07369">
    <property type="entry name" value="DUF1488"/>
    <property type="match status" value="1"/>
</dbReference>
<dbReference type="InterPro" id="IPR009962">
    <property type="entry name" value="DUF1488"/>
</dbReference>
<comment type="caution">
    <text evidence="1">The sequence shown here is derived from an EMBL/GenBank/DDBJ whole genome shotgun (WGS) entry which is preliminary data.</text>
</comment>
<evidence type="ECO:0000313" key="1">
    <source>
        <dbReference type="EMBL" id="MCY0387998.1"/>
    </source>
</evidence>
<dbReference type="RefSeq" id="WP_267847867.1">
    <property type="nucleotide sequence ID" value="NZ_JAPMXC010000002.1"/>
</dbReference>
<gene>
    <name evidence="1" type="ORF">OVY01_12270</name>
</gene>
<organism evidence="1 2">
    <name type="scientific">Robbsia betulipollinis</name>
    <dbReference type="NCBI Taxonomy" id="2981849"/>
    <lineage>
        <taxon>Bacteria</taxon>
        <taxon>Pseudomonadati</taxon>
        <taxon>Pseudomonadota</taxon>
        <taxon>Betaproteobacteria</taxon>
        <taxon>Burkholderiales</taxon>
        <taxon>Burkholderiaceae</taxon>
        <taxon>Robbsia</taxon>
    </lineage>
</organism>